<protein>
    <submittedName>
        <fullName evidence="2">Uncharacterized protein</fullName>
    </submittedName>
</protein>
<dbReference type="Proteomes" id="UP001396898">
    <property type="component" value="Unassembled WGS sequence"/>
</dbReference>
<accession>A0ABR1R8S2</accession>
<dbReference type="EMBL" id="JAQQWI010000018">
    <property type="protein sequence ID" value="KAK8002171.1"/>
    <property type="molecule type" value="Genomic_DNA"/>
</dbReference>
<evidence type="ECO:0000313" key="3">
    <source>
        <dbReference type="Proteomes" id="UP001396898"/>
    </source>
</evidence>
<sequence>MGRNQPYCCICGAPMVEAGQRDDEPSEWLTRAILLTTAHSMDDDDNNVQLDVYWLTRGRFLDLGPNPPKDSTRRVLELDAQCDDNNRFQILKSGETVEAFYVRPDVLTPGPNVGGPLYMAVHAPCITLARRFIESRGEEQQQQQGDSFHMGPDDEPRSIKQLWQVLHRRIRGTLPLVSEYLVEEPHDYFGGRFCRNIYWERDDDPEYGQLLEENPLEIADITESILQNLEPMPAESAEQQGSRQGTVAEAELPKSPGDLRHLDPACDYARSQAGWYDVLAMNQSLPWLWDLDGEVLHKKAQEGDWDWEHLVRRLAQAEIHEPRDKTLQIPLGLRNRRRIWRVLEEARVDDTADI</sequence>
<proteinExistence type="predicted"/>
<organism evidence="2 3">
    <name type="scientific">Apiospora marii</name>
    <dbReference type="NCBI Taxonomy" id="335849"/>
    <lineage>
        <taxon>Eukaryota</taxon>
        <taxon>Fungi</taxon>
        <taxon>Dikarya</taxon>
        <taxon>Ascomycota</taxon>
        <taxon>Pezizomycotina</taxon>
        <taxon>Sordariomycetes</taxon>
        <taxon>Xylariomycetidae</taxon>
        <taxon>Amphisphaeriales</taxon>
        <taxon>Apiosporaceae</taxon>
        <taxon>Apiospora</taxon>
    </lineage>
</organism>
<comment type="caution">
    <text evidence="2">The sequence shown here is derived from an EMBL/GenBank/DDBJ whole genome shotgun (WGS) entry which is preliminary data.</text>
</comment>
<name>A0ABR1R8S2_9PEZI</name>
<keyword evidence="3" id="KW-1185">Reference proteome</keyword>
<evidence type="ECO:0000256" key="1">
    <source>
        <dbReference type="SAM" id="MobiDB-lite"/>
    </source>
</evidence>
<gene>
    <name evidence="2" type="ORF">PG991_014393</name>
</gene>
<reference evidence="2 3" key="1">
    <citation type="submission" date="2023-01" db="EMBL/GenBank/DDBJ databases">
        <title>Analysis of 21 Apiospora genomes using comparative genomics revels a genus with tremendous synthesis potential of carbohydrate active enzymes and secondary metabolites.</title>
        <authorList>
            <person name="Sorensen T."/>
        </authorList>
    </citation>
    <scope>NUCLEOTIDE SEQUENCE [LARGE SCALE GENOMIC DNA]</scope>
    <source>
        <strain evidence="2 3">CBS 20057</strain>
    </source>
</reference>
<feature type="region of interest" description="Disordered" evidence="1">
    <location>
        <begin position="233"/>
        <end position="256"/>
    </location>
</feature>
<evidence type="ECO:0000313" key="2">
    <source>
        <dbReference type="EMBL" id="KAK8002171.1"/>
    </source>
</evidence>